<feature type="transmembrane region" description="Helical" evidence="3">
    <location>
        <begin position="12"/>
        <end position="30"/>
    </location>
</feature>
<dbReference type="AlphaFoldDB" id="A0A7S3GWI8"/>
<dbReference type="GO" id="GO:0008107">
    <property type="term" value="F:galactoside 2-alpha-L-fucosyltransferase activity"/>
    <property type="evidence" value="ECO:0007669"/>
    <property type="project" value="InterPro"/>
</dbReference>
<keyword evidence="2" id="KW-0808">Transferase</keyword>
<dbReference type="PANTHER" id="PTHR11927">
    <property type="entry name" value="GALACTOSIDE 2-L-FUCOSYLTRANSFERASE"/>
    <property type="match status" value="1"/>
</dbReference>
<dbReference type="PANTHER" id="PTHR11927:SF9">
    <property type="entry name" value="L-FUCOSYLTRANSFERASE"/>
    <property type="match status" value="1"/>
</dbReference>
<accession>A0A7S3GWI8</accession>
<evidence type="ECO:0008006" key="5">
    <source>
        <dbReference type="Google" id="ProtNLM"/>
    </source>
</evidence>
<organism evidence="4">
    <name type="scientific">Spumella elongata</name>
    <dbReference type="NCBI Taxonomy" id="89044"/>
    <lineage>
        <taxon>Eukaryota</taxon>
        <taxon>Sar</taxon>
        <taxon>Stramenopiles</taxon>
        <taxon>Ochrophyta</taxon>
        <taxon>Chrysophyceae</taxon>
        <taxon>Chromulinales</taxon>
        <taxon>Chromulinaceae</taxon>
        <taxon>Spumella</taxon>
    </lineage>
</organism>
<evidence type="ECO:0000256" key="3">
    <source>
        <dbReference type="SAM" id="Phobius"/>
    </source>
</evidence>
<evidence type="ECO:0000313" key="4">
    <source>
        <dbReference type="EMBL" id="CAE0278410.1"/>
    </source>
</evidence>
<evidence type="ECO:0000256" key="1">
    <source>
        <dbReference type="ARBA" id="ARBA00022676"/>
    </source>
</evidence>
<evidence type="ECO:0000256" key="2">
    <source>
        <dbReference type="ARBA" id="ARBA00022679"/>
    </source>
</evidence>
<dbReference type="CDD" id="cd11301">
    <property type="entry name" value="Fut1_Fut2_like"/>
    <property type="match status" value="1"/>
</dbReference>
<dbReference type="Pfam" id="PF01531">
    <property type="entry name" value="Glyco_transf_11"/>
    <property type="match status" value="1"/>
</dbReference>
<sequence length="346" mass="39343">MLTNSKPDQLFRIMRAFVANIAIVLAMCLLGRGSGESGKECLTSELTGRMGNLMFQHASIIGICTARGLDYKSCAHISNSGWNTWDLPIKEFIQSFTLPLESAATCQIARKRYYREKSFVYDPNILSVQFGTTIQGWLQSWKYFHPHAQKTIKSLYTVSGFQAHKAENFIMNIRKHIPHDFKIIGVHVRVGDKLNNTQNAHFYDQWALSEDYYSKAIALLTARHPRSALVIFSGGGENKDSLTKDRHWAKSKFGGLSNHTYFDHSEDHFIAFKALTLCDSIVVAHSTFSWWAAYLSNTLEIVAPYHIFSAAAEITEGYKMEDYYPPWWSVISKNSSEDRIIGYNPL</sequence>
<gene>
    <name evidence="4" type="ORF">SELO1098_LOCUS7242</name>
</gene>
<name>A0A7S3GWI8_9STRA</name>
<reference evidence="4" key="1">
    <citation type="submission" date="2021-01" db="EMBL/GenBank/DDBJ databases">
        <authorList>
            <person name="Corre E."/>
            <person name="Pelletier E."/>
            <person name="Niang G."/>
            <person name="Scheremetjew M."/>
            <person name="Finn R."/>
            <person name="Kale V."/>
            <person name="Holt S."/>
            <person name="Cochrane G."/>
            <person name="Meng A."/>
            <person name="Brown T."/>
            <person name="Cohen L."/>
        </authorList>
    </citation>
    <scope>NUCLEOTIDE SEQUENCE</scope>
    <source>
        <strain evidence="4">CCAP 955/1</strain>
    </source>
</reference>
<keyword evidence="3" id="KW-1133">Transmembrane helix</keyword>
<keyword evidence="3" id="KW-0812">Transmembrane</keyword>
<proteinExistence type="predicted"/>
<dbReference type="InterPro" id="IPR002516">
    <property type="entry name" value="Glyco_trans_11"/>
</dbReference>
<dbReference type="GO" id="GO:0005975">
    <property type="term" value="P:carbohydrate metabolic process"/>
    <property type="evidence" value="ECO:0007669"/>
    <property type="project" value="InterPro"/>
</dbReference>
<keyword evidence="1" id="KW-0328">Glycosyltransferase</keyword>
<dbReference type="EMBL" id="HBIC01014391">
    <property type="protein sequence ID" value="CAE0278410.1"/>
    <property type="molecule type" value="Transcribed_RNA"/>
</dbReference>
<dbReference type="GO" id="GO:0016020">
    <property type="term" value="C:membrane"/>
    <property type="evidence" value="ECO:0007669"/>
    <property type="project" value="InterPro"/>
</dbReference>
<protein>
    <recommendedName>
        <fullName evidence="5">L-Fucosyltransferase</fullName>
    </recommendedName>
</protein>
<keyword evidence="3" id="KW-0472">Membrane</keyword>